<dbReference type="Proteomes" id="UP000094285">
    <property type="component" value="Unassembled WGS sequence"/>
</dbReference>
<evidence type="ECO:0000313" key="7">
    <source>
        <dbReference type="EMBL" id="ODV79883.1"/>
    </source>
</evidence>
<dbReference type="InterPro" id="IPR036259">
    <property type="entry name" value="MFS_trans_sf"/>
</dbReference>
<feature type="domain" description="Major facilitator superfamily (MFS) profile" evidence="6">
    <location>
        <begin position="66"/>
        <end position="548"/>
    </location>
</feature>
<evidence type="ECO:0000256" key="4">
    <source>
        <dbReference type="ARBA" id="ARBA00023136"/>
    </source>
</evidence>
<dbReference type="RefSeq" id="XP_020065005.1">
    <property type="nucleotide sequence ID" value="XM_020212021.1"/>
</dbReference>
<dbReference type="PANTHER" id="PTHR23502:SF34">
    <property type="entry name" value="PROTEIN HOL1"/>
    <property type="match status" value="1"/>
</dbReference>
<sequence>MTNIEKILSGQDIPLSHENVPGTIHLIDMAGNLKLKKEHGDIILQPQPSSNPNDPLRWSFRKKVLQFTLLWVWAFFLALSVGFTGPLWTEWVTVLNTNFKELGNTQALIFLGLGLGCLFLQPTALKLGRRFVYIGCTILVIGALILGSQSNSIKFMYPFQFLAGIAAAPVDSLVEISSTDVFFVHQRSTAISLLILALYAGNYVGPVVSGYVNDGIGWRWTFYIQIIIYGVLLVIQIFLMEDTTFRREHRLSDLEEEILRGIKSRDTVLAAVKSGELTQDDLEKNKHLRTVVSINESHSSSSDAASVDESIPLRTYWQRRKFMELEYNDQRSWFTIWYRPFLLANIPAFIWGGVLYGAQMMWLSLIAVTLSQVYSSEPYGWEANGVGLTNLSSFVGSVIGMFYGGYFVDWLVIKLARRNNGILEPEFRIWAMVVPTLINAAGILAYGLGASNGAKWPIPVVVGQGFLGFAMSSSGAICLAYAVDSYERVASEGLVLMLFTRNMIGMVFTFAFQPWLQRCGFNLTTWLLFMMSLVINGTFILMIIYGKRFRRWSAAWYDKVADPFYGEVFRTRE</sequence>
<organism evidence="7 8">
    <name type="scientific">Suhomyces tanzawaensis NRRL Y-17324</name>
    <dbReference type="NCBI Taxonomy" id="984487"/>
    <lineage>
        <taxon>Eukaryota</taxon>
        <taxon>Fungi</taxon>
        <taxon>Dikarya</taxon>
        <taxon>Ascomycota</taxon>
        <taxon>Saccharomycotina</taxon>
        <taxon>Pichiomycetes</taxon>
        <taxon>Debaryomycetaceae</taxon>
        <taxon>Suhomyces</taxon>
    </lineage>
</organism>
<keyword evidence="2 5" id="KW-0812">Transmembrane</keyword>
<evidence type="ECO:0000259" key="6">
    <source>
        <dbReference type="PROSITE" id="PS50850"/>
    </source>
</evidence>
<dbReference type="PANTHER" id="PTHR23502">
    <property type="entry name" value="MAJOR FACILITATOR SUPERFAMILY"/>
    <property type="match status" value="1"/>
</dbReference>
<keyword evidence="3 5" id="KW-1133">Transmembrane helix</keyword>
<dbReference type="GeneID" id="30986157"/>
<dbReference type="STRING" id="984487.A0A1E4SK52"/>
<feature type="transmembrane region" description="Helical" evidence="5">
    <location>
        <begin position="461"/>
        <end position="482"/>
    </location>
</feature>
<reference evidence="8" key="1">
    <citation type="submission" date="2016-05" db="EMBL/GenBank/DDBJ databases">
        <title>Comparative genomics of biotechnologically important yeasts.</title>
        <authorList>
            <consortium name="DOE Joint Genome Institute"/>
            <person name="Riley R."/>
            <person name="Haridas S."/>
            <person name="Wolfe K.H."/>
            <person name="Lopes M.R."/>
            <person name="Hittinger C.T."/>
            <person name="Goker M."/>
            <person name="Salamov A."/>
            <person name="Wisecaver J."/>
            <person name="Long T.M."/>
            <person name="Aerts A.L."/>
            <person name="Barry K."/>
            <person name="Choi C."/>
            <person name="Clum A."/>
            <person name="Coughlan A.Y."/>
            <person name="Deshpande S."/>
            <person name="Douglass A.P."/>
            <person name="Hanson S.J."/>
            <person name="Klenk H.-P."/>
            <person name="Labutti K."/>
            <person name="Lapidus A."/>
            <person name="Lindquist E."/>
            <person name="Lipzen A."/>
            <person name="Meier-Kolthoff J.P."/>
            <person name="Ohm R.A."/>
            <person name="Otillar R.P."/>
            <person name="Pangilinan J."/>
            <person name="Peng Y."/>
            <person name="Rokas A."/>
            <person name="Rosa C.A."/>
            <person name="Scheuner C."/>
            <person name="Sibirny A.A."/>
            <person name="Slot J.C."/>
            <person name="Stielow J.B."/>
            <person name="Sun H."/>
            <person name="Kurtzman C.P."/>
            <person name="Blackwell M."/>
            <person name="Grigoriev I.V."/>
            <person name="Jeffries T.W."/>
        </authorList>
    </citation>
    <scope>NUCLEOTIDE SEQUENCE [LARGE SCALE GENOMIC DNA]</scope>
    <source>
        <strain evidence="8">NRRL Y-17324</strain>
    </source>
</reference>
<dbReference type="GO" id="GO:0005886">
    <property type="term" value="C:plasma membrane"/>
    <property type="evidence" value="ECO:0007669"/>
    <property type="project" value="TreeGrafter"/>
</dbReference>
<dbReference type="SUPFAM" id="SSF103473">
    <property type="entry name" value="MFS general substrate transporter"/>
    <property type="match status" value="1"/>
</dbReference>
<dbReference type="GO" id="GO:0022857">
    <property type="term" value="F:transmembrane transporter activity"/>
    <property type="evidence" value="ECO:0007669"/>
    <property type="project" value="InterPro"/>
</dbReference>
<comment type="subcellular location">
    <subcellularLocation>
        <location evidence="1">Membrane</location>
        <topology evidence="1">Multi-pass membrane protein</topology>
    </subcellularLocation>
</comment>
<dbReference type="EMBL" id="KV453911">
    <property type="protein sequence ID" value="ODV79883.1"/>
    <property type="molecule type" value="Genomic_DNA"/>
</dbReference>
<feature type="transmembrane region" description="Helical" evidence="5">
    <location>
        <begin position="67"/>
        <end position="87"/>
    </location>
</feature>
<dbReference type="InterPro" id="IPR011701">
    <property type="entry name" value="MFS"/>
</dbReference>
<feature type="transmembrane region" description="Helical" evidence="5">
    <location>
        <begin position="155"/>
        <end position="174"/>
    </location>
</feature>
<feature type="transmembrane region" description="Helical" evidence="5">
    <location>
        <begin position="525"/>
        <end position="545"/>
    </location>
</feature>
<dbReference type="Gene3D" id="1.20.1250.20">
    <property type="entry name" value="MFS general substrate transporter like domains"/>
    <property type="match status" value="1"/>
</dbReference>
<evidence type="ECO:0000256" key="2">
    <source>
        <dbReference type="ARBA" id="ARBA00022692"/>
    </source>
</evidence>
<evidence type="ECO:0000256" key="3">
    <source>
        <dbReference type="ARBA" id="ARBA00022989"/>
    </source>
</evidence>
<keyword evidence="4 5" id="KW-0472">Membrane</keyword>
<feature type="transmembrane region" description="Helical" evidence="5">
    <location>
        <begin position="131"/>
        <end position="149"/>
    </location>
</feature>
<feature type="transmembrane region" description="Helical" evidence="5">
    <location>
        <begin position="341"/>
        <end position="368"/>
    </location>
</feature>
<feature type="transmembrane region" description="Helical" evidence="5">
    <location>
        <begin position="429"/>
        <end position="449"/>
    </location>
</feature>
<evidence type="ECO:0000256" key="1">
    <source>
        <dbReference type="ARBA" id="ARBA00004141"/>
    </source>
</evidence>
<gene>
    <name evidence="7" type="ORF">CANTADRAFT_99951</name>
</gene>
<feature type="transmembrane region" description="Helical" evidence="5">
    <location>
        <begin position="220"/>
        <end position="240"/>
    </location>
</feature>
<dbReference type="PROSITE" id="PS50850">
    <property type="entry name" value="MFS"/>
    <property type="match status" value="1"/>
</dbReference>
<feature type="transmembrane region" description="Helical" evidence="5">
    <location>
        <begin position="494"/>
        <end position="513"/>
    </location>
</feature>
<dbReference type="AlphaFoldDB" id="A0A1E4SK52"/>
<dbReference type="Pfam" id="PF07690">
    <property type="entry name" value="MFS_1"/>
    <property type="match status" value="1"/>
</dbReference>
<keyword evidence="8" id="KW-1185">Reference proteome</keyword>
<name>A0A1E4SK52_9ASCO</name>
<evidence type="ECO:0000256" key="5">
    <source>
        <dbReference type="SAM" id="Phobius"/>
    </source>
</evidence>
<dbReference type="InterPro" id="IPR020846">
    <property type="entry name" value="MFS_dom"/>
</dbReference>
<dbReference type="GO" id="GO:0000324">
    <property type="term" value="C:fungal-type vacuole"/>
    <property type="evidence" value="ECO:0007669"/>
    <property type="project" value="TreeGrafter"/>
</dbReference>
<protein>
    <submittedName>
        <fullName evidence="7">Putative ion transporter</fullName>
    </submittedName>
</protein>
<evidence type="ECO:0000313" key="8">
    <source>
        <dbReference type="Proteomes" id="UP000094285"/>
    </source>
</evidence>
<feature type="transmembrane region" description="Helical" evidence="5">
    <location>
        <begin position="388"/>
        <end position="408"/>
    </location>
</feature>
<accession>A0A1E4SK52</accession>
<proteinExistence type="predicted"/>
<feature type="transmembrane region" description="Helical" evidence="5">
    <location>
        <begin position="107"/>
        <end position="124"/>
    </location>
</feature>
<dbReference type="OrthoDB" id="5215911at2759"/>